<organism evidence="10 11">
    <name type="scientific">Xiphophorus couchianus</name>
    <name type="common">Monterrey platyfish</name>
    <dbReference type="NCBI Taxonomy" id="32473"/>
    <lineage>
        <taxon>Eukaryota</taxon>
        <taxon>Metazoa</taxon>
        <taxon>Chordata</taxon>
        <taxon>Craniata</taxon>
        <taxon>Vertebrata</taxon>
        <taxon>Euteleostomi</taxon>
        <taxon>Actinopterygii</taxon>
        <taxon>Neopterygii</taxon>
        <taxon>Teleostei</taxon>
        <taxon>Neoteleostei</taxon>
        <taxon>Acanthomorphata</taxon>
        <taxon>Ovalentaria</taxon>
        <taxon>Atherinomorphae</taxon>
        <taxon>Cyprinodontiformes</taxon>
        <taxon>Poeciliidae</taxon>
        <taxon>Poeciliinae</taxon>
        <taxon>Xiphophorus</taxon>
    </lineage>
</organism>
<dbReference type="InterPro" id="IPR003599">
    <property type="entry name" value="Ig_sub"/>
</dbReference>
<name>A0A3B5L6I2_9TELE</name>
<dbReference type="GO" id="GO:0009617">
    <property type="term" value="P:response to bacterium"/>
    <property type="evidence" value="ECO:0007669"/>
    <property type="project" value="TreeGrafter"/>
</dbReference>
<dbReference type="PANTHER" id="PTHR19433">
    <property type="entry name" value="T-CELL RECEPTOR ALPHA CHAIN V REGION-RELATED"/>
    <property type="match status" value="1"/>
</dbReference>
<proteinExistence type="predicted"/>
<reference evidence="10" key="2">
    <citation type="submission" date="2025-09" db="UniProtKB">
        <authorList>
            <consortium name="Ensembl"/>
        </authorList>
    </citation>
    <scope>IDENTIFICATION</scope>
</reference>
<protein>
    <recommendedName>
        <fullName evidence="9">Ig-like domain-containing protein</fullName>
    </recommendedName>
</protein>
<dbReference type="PROSITE" id="PS50835">
    <property type="entry name" value="IG_LIKE"/>
    <property type="match status" value="2"/>
</dbReference>
<keyword evidence="7" id="KW-0325">Glycoprotein</keyword>
<sequence>TISSAKFEINFSFCKYVMRIVLVAHLTMSTSLDQETGFLLAHVGEKVTMRCTYEGNEPTWICWYMQTLGQKPKLMSSVFVYGTEIVFHEEFKNNSHYIIEKKGHLHYLTILDLKMSDSATYYCALSHKQVVHFGKGTTVSVKGPGFNIQASVHQLESETIQPGVSVTLNCTVQIDSCDGEHDVYWFRNTEESQPGLIYTYGSRKDQCMSNSSTKSQTCVHSLSMKNLNASHTGTYYCAVASCGHVVFGNGTMLRLLEFTLISGQYKMSILLPVNRKTLIKYNNNCKPKSVRCINGLGLSCVIFLNVLQLIFFGFYCHFQDANQDTDRIHYASINVDHSNRSRRHRSSATTECVYSKISQQK</sequence>
<dbReference type="AlphaFoldDB" id="A0A3B5L6I2"/>
<keyword evidence="4" id="KW-0391">Immunity</keyword>
<evidence type="ECO:0000256" key="8">
    <source>
        <dbReference type="SAM" id="Phobius"/>
    </source>
</evidence>
<accession>A0A3B5L6I2</accession>
<dbReference type="PANTHER" id="PTHR19433:SF127">
    <property type="entry name" value="NITR9"/>
    <property type="match status" value="1"/>
</dbReference>
<keyword evidence="8" id="KW-0812">Transmembrane</keyword>
<evidence type="ECO:0000256" key="4">
    <source>
        <dbReference type="ARBA" id="ARBA00022859"/>
    </source>
</evidence>
<feature type="domain" description="Ig-like" evidence="9">
    <location>
        <begin position="44"/>
        <end position="140"/>
    </location>
</feature>
<evidence type="ECO:0000256" key="3">
    <source>
        <dbReference type="ARBA" id="ARBA00022729"/>
    </source>
</evidence>
<keyword evidence="6" id="KW-1015">Disulfide bond</keyword>
<evidence type="ECO:0000256" key="5">
    <source>
        <dbReference type="ARBA" id="ARBA00023136"/>
    </source>
</evidence>
<reference evidence="10" key="1">
    <citation type="submission" date="2025-08" db="UniProtKB">
        <authorList>
            <consortium name="Ensembl"/>
        </authorList>
    </citation>
    <scope>IDENTIFICATION</scope>
</reference>
<dbReference type="InterPro" id="IPR052051">
    <property type="entry name" value="TCR_complex_component"/>
</dbReference>
<dbReference type="GO" id="GO:0005886">
    <property type="term" value="C:plasma membrane"/>
    <property type="evidence" value="ECO:0007669"/>
    <property type="project" value="UniProtKB-SubCell"/>
</dbReference>
<dbReference type="Ensembl" id="ENSXCOT00000008016.1">
    <property type="protein sequence ID" value="ENSXCOP00000007918.1"/>
    <property type="gene ID" value="ENSXCOG00000006079.1"/>
</dbReference>
<evidence type="ECO:0000256" key="7">
    <source>
        <dbReference type="ARBA" id="ARBA00023180"/>
    </source>
</evidence>
<dbReference type="Gene3D" id="2.60.40.10">
    <property type="entry name" value="Immunoglobulins"/>
    <property type="match status" value="2"/>
</dbReference>
<dbReference type="SMART" id="SM00409">
    <property type="entry name" value="IG"/>
    <property type="match status" value="2"/>
</dbReference>
<feature type="domain" description="Ig-like" evidence="9">
    <location>
        <begin position="144"/>
        <end position="259"/>
    </location>
</feature>
<dbReference type="CDD" id="cd00099">
    <property type="entry name" value="IgV"/>
    <property type="match status" value="2"/>
</dbReference>
<dbReference type="InterPro" id="IPR013783">
    <property type="entry name" value="Ig-like_fold"/>
</dbReference>
<dbReference type="SMART" id="SM00406">
    <property type="entry name" value="IGv"/>
    <property type="match status" value="2"/>
</dbReference>
<dbReference type="Proteomes" id="UP000261380">
    <property type="component" value="Unplaced"/>
</dbReference>
<evidence type="ECO:0000313" key="10">
    <source>
        <dbReference type="Ensembl" id="ENSXCOP00000007918.1"/>
    </source>
</evidence>
<comment type="subcellular location">
    <subcellularLocation>
        <location evidence="1">Cell membrane</location>
    </subcellularLocation>
</comment>
<dbReference type="SUPFAM" id="SSF48726">
    <property type="entry name" value="Immunoglobulin"/>
    <property type="match status" value="2"/>
</dbReference>
<dbReference type="GO" id="GO:0002376">
    <property type="term" value="P:immune system process"/>
    <property type="evidence" value="ECO:0007669"/>
    <property type="project" value="UniProtKB-KW"/>
</dbReference>
<dbReference type="InterPro" id="IPR007110">
    <property type="entry name" value="Ig-like_dom"/>
</dbReference>
<evidence type="ECO:0000256" key="6">
    <source>
        <dbReference type="ARBA" id="ARBA00023157"/>
    </source>
</evidence>
<keyword evidence="5 8" id="KW-0472">Membrane</keyword>
<evidence type="ECO:0000256" key="1">
    <source>
        <dbReference type="ARBA" id="ARBA00004236"/>
    </source>
</evidence>
<dbReference type="Pfam" id="PF07686">
    <property type="entry name" value="V-set"/>
    <property type="match status" value="2"/>
</dbReference>
<evidence type="ECO:0000313" key="11">
    <source>
        <dbReference type="Proteomes" id="UP000261380"/>
    </source>
</evidence>
<keyword evidence="11" id="KW-1185">Reference proteome</keyword>
<evidence type="ECO:0000259" key="9">
    <source>
        <dbReference type="PROSITE" id="PS50835"/>
    </source>
</evidence>
<keyword evidence="8" id="KW-1133">Transmembrane helix</keyword>
<feature type="transmembrane region" description="Helical" evidence="8">
    <location>
        <begin position="296"/>
        <end position="318"/>
    </location>
</feature>
<dbReference type="GeneTree" id="ENSGT00940000162676"/>
<dbReference type="InterPro" id="IPR036179">
    <property type="entry name" value="Ig-like_dom_sf"/>
</dbReference>
<keyword evidence="3" id="KW-0732">Signal</keyword>
<evidence type="ECO:0000256" key="2">
    <source>
        <dbReference type="ARBA" id="ARBA00022475"/>
    </source>
</evidence>
<dbReference type="InterPro" id="IPR013106">
    <property type="entry name" value="Ig_V-set"/>
</dbReference>
<keyword evidence="2" id="KW-1003">Cell membrane</keyword>